<dbReference type="PRINTS" id="PR00081">
    <property type="entry name" value="GDHRDH"/>
</dbReference>
<keyword evidence="2" id="KW-1185">Reference proteome</keyword>
<accession>A0ABW6U347</accession>
<dbReference type="InterPro" id="IPR002347">
    <property type="entry name" value="SDR_fam"/>
</dbReference>
<evidence type="ECO:0000313" key="1">
    <source>
        <dbReference type="EMBL" id="MFF4219257.1"/>
    </source>
</evidence>
<dbReference type="Pfam" id="PF00106">
    <property type="entry name" value="adh_short"/>
    <property type="match status" value="1"/>
</dbReference>
<dbReference type="EMBL" id="JBIAUT010000009">
    <property type="protein sequence ID" value="MFF4219257.1"/>
    <property type="molecule type" value="Genomic_DNA"/>
</dbReference>
<gene>
    <name evidence="1" type="ORF">ACFYZM_23650</name>
</gene>
<organism evidence="1 2">
    <name type="scientific">Streptomyces nondiastaticus</name>
    <dbReference type="NCBI Taxonomy" id="3154512"/>
    <lineage>
        <taxon>Bacteria</taxon>
        <taxon>Bacillati</taxon>
        <taxon>Actinomycetota</taxon>
        <taxon>Actinomycetes</taxon>
        <taxon>Kitasatosporales</taxon>
        <taxon>Streptomycetaceae</taxon>
        <taxon>Streptomyces</taxon>
    </lineage>
</organism>
<dbReference type="PANTHER" id="PTHR45458:SF1">
    <property type="entry name" value="SHORT CHAIN DEHYDROGENASE"/>
    <property type="match status" value="1"/>
</dbReference>
<comment type="caution">
    <text evidence="1">The sequence shown here is derived from an EMBL/GenBank/DDBJ whole genome shotgun (WGS) entry which is preliminary data.</text>
</comment>
<evidence type="ECO:0000313" key="2">
    <source>
        <dbReference type="Proteomes" id="UP001602123"/>
    </source>
</evidence>
<reference evidence="1 2" key="1">
    <citation type="submission" date="2024-10" db="EMBL/GenBank/DDBJ databases">
        <title>The Natural Products Discovery Center: Release of the First 8490 Sequenced Strains for Exploring Actinobacteria Biosynthetic Diversity.</title>
        <authorList>
            <person name="Kalkreuter E."/>
            <person name="Kautsar S.A."/>
            <person name="Yang D."/>
            <person name="Bader C.D."/>
            <person name="Teijaro C.N."/>
            <person name="Fluegel L."/>
            <person name="Davis C.M."/>
            <person name="Simpson J.R."/>
            <person name="Lauterbach L."/>
            <person name="Steele A.D."/>
            <person name="Gui C."/>
            <person name="Meng S."/>
            <person name="Li G."/>
            <person name="Viehrig K."/>
            <person name="Ye F."/>
            <person name="Su P."/>
            <person name="Kiefer A.F."/>
            <person name="Nichols A."/>
            <person name="Cepeda A.J."/>
            <person name="Yan W."/>
            <person name="Fan B."/>
            <person name="Jiang Y."/>
            <person name="Adhikari A."/>
            <person name="Zheng C.-J."/>
            <person name="Schuster L."/>
            <person name="Cowan T.M."/>
            <person name="Smanski M.J."/>
            <person name="Chevrette M.G."/>
            <person name="De Carvalho L.P.S."/>
            <person name="Shen B."/>
        </authorList>
    </citation>
    <scope>NUCLEOTIDE SEQUENCE [LARGE SCALE GENOMIC DNA]</scope>
    <source>
        <strain evidence="1 2">NPDC001650</strain>
    </source>
</reference>
<dbReference type="RefSeq" id="WP_388630609.1">
    <property type="nucleotide sequence ID" value="NZ_JBIAUT010000009.1"/>
</dbReference>
<dbReference type="Proteomes" id="UP001602123">
    <property type="component" value="Unassembled WGS sequence"/>
</dbReference>
<dbReference type="InterPro" id="IPR052184">
    <property type="entry name" value="SDR_enzymes"/>
</dbReference>
<dbReference type="PANTHER" id="PTHR45458">
    <property type="entry name" value="SHORT-CHAIN DEHYDROGENASE/REDUCTASE SDR"/>
    <property type="match status" value="1"/>
</dbReference>
<sequence>MRNNTPNDAPNGTRKTAVIIGASRTLGLGLAAEYLRRDWDVIGTVRGSRRTGLHDLAEASEGRLTVESLEMTDPEQISALRDRLAQRTLDLLFVNAAITRGDIPIGEVPTDMFTDVMITNALSPMRVVETLRPLVAPTGTIGIMSSDQGSITLNTEGGQDLYRASKSALNQLMRSYAARHAGDTRTLLLMDPGWVRTELGGPEADLSVEESIPGVAETIERHQGKPGLHFVDYQGQVVPW</sequence>
<dbReference type="InterPro" id="IPR036291">
    <property type="entry name" value="NAD(P)-bd_dom_sf"/>
</dbReference>
<dbReference type="Gene3D" id="3.40.50.720">
    <property type="entry name" value="NAD(P)-binding Rossmann-like Domain"/>
    <property type="match status" value="1"/>
</dbReference>
<protein>
    <submittedName>
        <fullName evidence="1">SDR family NAD(P)-dependent oxidoreductase</fullName>
    </submittedName>
</protein>
<name>A0ABW6U347_9ACTN</name>
<proteinExistence type="predicted"/>
<dbReference type="SUPFAM" id="SSF51735">
    <property type="entry name" value="NAD(P)-binding Rossmann-fold domains"/>
    <property type="match status" value="1"/>
</dbReference>